<dbReference type="Proteomes" id="UP000002038">
    <property type="component" value="Unassembled WGS sequence"/>
</dbReference>
<dbReference type="KEGG" id="bgh:BDBG_03149"/>
<feature type="compositionally biased region" description="Basic and acidic residues" evidence="1">
    <location>
        <begin position="65"/>
        <end position="81"/>
    </location>
</feature>
<feature type="signal peptide" evidence="3">
    <location>
        <begin position="1"/>
        <end position="24"/>
    </location>
</feature>
<accession>A0A179UGD8</accession>
<feature type="transmembrane region" description="Helical" evidence="2">
    <location>
        <begin position="173"/>
        <end position="195"/>
    </location>
</feature>
<reference evidence="5" key="1">
    <citation type="journal article" date="2015" name="PLoS Genet.">
        <title>The dynamic genome and transcriptome of the human fungal pathogen Blastomyces and close relative Emmonsia.</title>
        <authorList>
            <person name="Munoz J.F."/>
            <person name="Gauthier G.M."/>
            <person name="Desjardins C.A."/>
            <person name="Gallo J.E."/>
            <person name="Holder J."/>
            <person name="Sullivan T.D."/>
            <person name="Marty A.J."/>
            <person name="Carmen J.C."/>
            <person name="Chen Z."/>
            <person name="Ding L."/>
            <person name="Gujja S."/>
            <person name="Magrini V."/>
            <person name="Misas E."/>
            <person name="Mitreva M."/>
            <person name="Priest M."/>
            <person name="Saif S."/>
            <person name="Whiston E.A."/>
            <person name="Young S."/>
            <person name="Zeng Q."/>
            <person name="Goldman W.E."/>
            <person name="Mardis E.R."/>
            <person name="Taylor J.W."/>
            <person name="McEwen J.G."/>
            <person name="Clay O.K."/>
            <person name="Klein B.S."/>
            <person name="Cuomo C.A."/>
        </authorList>
    </citation>
    <scope>NUCLEOTIDE SEQUENCE [LARGE SCALE GENOMIC DNA]</scope>
    <source>
        <strain evidence="5">SLH14081</strain>
    </source>
</reference>
<dbReference type="AlphaFoldDB" id="A0A179UGD8"/>
<dbReference type="RefSeq" id="XP_002626972.1">
    <property type="nucleotide sequence ID" value="XM_002626926.2"/>
</dbReference>
<evidence type="ECO:0000256" key="3">
    <source>
        <dbReference type="SAM" id="SignalP"/>
    </source>
</evidence>
<dbReference type="GeneID" id="8506109"/>
<feature type="chain" id="PRO_5008107366" evidence="3">
    <location>
        <begin position="25"/>
        <end position="255"/>
    </location>
</feature>
<evidence type="ECO:0000313" key="4">
    <source>
        <dbReference type="EMBL" id="OAT07044.1"/>
    </source>
</evidence>
<dbReference type="OrthoDB" id="5425782at2759"/>
<dbReference type="STRING" id="559298.A0A179UGD8"/>
<sequence length="255" mass="26577">MRWTPSLSLLLLSVLLLAIAVVGAEQPNHHGRKRQIISIDDPAASATESPSEEPTTTTTTSTTSTREDPTTTSETTKEEPTTKPSDSPTSKTTTNRPTRPTDRTTPRPTRTPTPPPTRSSVIIVTNTITLSGSTYEQTSASTIAPGQTLAPGLGNDAGGRRTSSGLSESSERVIIGVVVGVGGAVILGGLAFVAWRLRRKRNARGLGDDDDLMNAGTAVGSSSLETSTTAAGASPFKSTLDQYHHPGGVNPSSNF</sequence>
<keyword evidence="5" id="KW-1185">Reference proteome</keyword>
<feature type="compositionally biased region" description="Polar residues" evidence="1">
    <location>
        <begin position="219"/>
        <end position="241"/>
    </location>
</feature>
<evidence type="ECO:0000256" key="1">
    <source>
        <dbReference type="SAM" id="MobiDB-lite"/>
    </source>
</evidence>
<feature type="compositionally biased region" description="Polar residues" evidence="1">
    <location>
        <begin position="136"/>
        <end position="145"/>
    </location>
</feature>
<feature type="region of interest" description="Disordered" evidence="1">
    <location>
        <begin position="27"/>
        <end position="121"/>
    </location>
</feature>
<feature type="compositionally biased region" description="Low complexity" evidence="1">
    <location>
        <begin position="82"/>
        <end position="98"/>
    </location>
</feature>
<dbReference type="EMBL" id="GG657451">
    <property type="protein sequence ID" value="OAT07044.1"/>
    <property type="molecule type" value="Genomic_DNA"/>
</dbReference>
<gene>
    <name evidence="4" type="ORF">BDBG_03149</name>
</gene>
<evidence type="ECO:0000313" key="5">
    <source>
        <dbReference type="Proteomes" id="UP000002038"/>
    </source>
</evidence>
<keyword evidence="2" id="KW-0472">Membrane</keyword>
<organism evidence="4 5">
    <name type="scientific">Blastomyces gilchristii (strain SLH14081)</name>
    <name type="common">Blastomyces dermatitidis</name>
    <dbReference type="NCBI Taxonomy" id="559298"/>
    <lineage>
        <taxon>Eukaryota</taxon>
        <taxon>Fungi</taxon>
        <taxon>Dikarya</taxon>
        <taxon>Ascomycota</taxon>
        <taxon>Pezizomycotina</taxon>
        <taxon>Eurotiomycetes</taxon>
        <taxon>Eurotiomycetidae</taxon>
        <taxon>Onygenales</taxon>
        <taxon>Ajellomycetaceae</taxon>
        <taxon>Blastomyces</taxon>
    </lineage>
</organism>
<proteinExistence type="predicted"/>
<feature type="region of interest" description="Disordered" evidence="1">
    <location>
        <begin position="136"/>
        <end position="167"/>
    </location>
</feature>
<keyword evidence="2" id="KW-1133">Transmembrane helix</keyword>
<keyword evidence="2" id="KW-0812">Transmembrane</keyword>
<dbReference type="VEuPathDB" id="FungiDB:BDBG_03149"/>
<protein>
    <submittedName>
        <fullName evidence="4">Cell wall protein</fullName>
    </submittedName>
</protein>
<evidence type="ECO:0000256" key="2">
    <source>
        <dbReference type="SAM" id="Phobius"/>
    </source>
</evidence>
<feature type="region of interest" description="Disordered" evidence="1">
    <location>
        <begin position="204"/>
        <end position="255"/>
    </location>
</feature>
<keyword evidence="3" id="KW-0732">Signal</keyword>
<feature type="compositionally biased region" description="Low complexity" evidence="1">
    <location>
        <begin position="40"/>
        <end position="64"/>
    </location>
</feature>
<name>A0A179UGD8_BLAGS</name>